<dbReference type="AlphaFoldDB" id="A0A1X6YQ02"/>
<sequence>MRYSIRKQTRQDFDARVRRLDPHYARTGQSSGAAKSRNRSPLVWSVFGFVWIYVTASVARNQAFLRDSLAQGNLSSDAQYAVMAGLGAMLAISAVMVLWHLSRVLVRRRERRGASTPILCGGALALALCYTPPSVLENGLQMLDPNTSKLLRTAQNTVSDGMGIDLGSVSFTSLN</sequence>
<evidence type="ECO:0000313" key="3">
    <source>
        <dbReference type="Proteomes" id="UP000193570"/>
    </source>
</evidence>
<accession>A0A1X6YQ02</accession>
<protein>
    <submittedName>
        <fullName evidence="2">Uncharacterized protein</fullName>
    </submittedName>
</protein>
<keyword evidence="3" id="KW-1185">Reference proteome</keyword>
<evidence type="ECO:0000256" key="1">
    <source>
        <dbReference type="SAM" id="Phobius"/>
    </source>
</evidence>
<feature type="transmembrane region" description="Helical" evidence="1">
    <location>
        <begin position="113"/>
        <end position="133"/>
    </location>
</feature>
<dbReference type="Proteomes" id="UP000193570">
    <property type="component" value="Unassembled WGS sequence"/>
</dbReference>
<name>A0A1X6YQ02_9RHOB</name>
<keyword evidence="1" id="KW-0472">Membrane</keyword>
<feature type="transmembrane region" description="Helical" evidence="1">
    <location>
        <begin position="42"/>
        <end position="60"/>
    </location>
</feature>
<dbReference type="EMBL" id="FWFK01000002">
    <property type="protein sequence ID" value="SLN27728.1"/>
    <property type="molecule type" value="Genomic_DNA"/>
</dbReference>
<proteinExistence type="predicted"/>
<gene>
    <name evidence="2" type="ORF">ROJ8625_01148</name>
</gene>
<keyword evidence="1" id="KW-1133">Transmembrane helix</keyword>
<evidence type="ECO:0000313" key="2">
    <source>
        <dbReference type="EMBL" id="SLN27728.1"/>
    </source>
</evidence>
<dbReference type="RefSeq" id="WP_085790910.1">
    <property type="nucleotide sequence ID" value="NZ_FWFK01000002.1"/>
</dbReference>
<keyword evidence="1" id="KW-0812">Transmembrane</keyword>
<dbReference type="OrthoDB" id="7844799at2"/>
<organism evidence="2 3">
    <name type="scientific">Roseivivax jejudonensis</name>
    <dbReference type="NCBI Taxonomy" id="1529041"/>
    <lineage>
        <taxon>Bacteria</taxon>
        <taxon>Pseudomonadati</taxon>
        <taxon>Pseudomonadota</taxon>
        <taxon>Alphaproteobacteria</taxon>
        <taxon>Rhodobacterales</taxon>
        <taxon>Roseobacteraceae</taxon>
        <taxon>Roseivivax</taxon>
    </lineage>
</organism>
<feature type="transmembrane region" description="Helical" evidence="1">
    <location>
        <begin position="80"/>
        <end position="101"/>
    </location>
</feature>
<reference evidence="2 3" key="1">
    <citation type="submission" date="2017-03" db="EMBL/GenBank/DDBJ databases">
        <authorList>
            <person name="Afonso C.L."/>
            <person name="Miller P.J."/>
            <person name="Scott M.A."/>
            <person name="Spackman E."/>
            <person name="Goraichik I."/>
            <person name="Dimitrov K.M."/>
            <person name="Suarez D.L."/>
            <person name="Swayne D.E."/>
        </authorList>
    </citation>
    <scope>NUCLEOTIDE SEQUENCE [LARGE SCALE GENOMIC DNA]</scope>
    <source>
        <strain evidence="2 3">CECT 8625</strain>
    </source>
</reference>